<dbReference type="Gene3D" id="3.30.505.10">
    <property type="entry name" value="SH2 domain"/>
    <property type="match status" value="1"/>
</dbReference>
<dbReference type="Proteomes" id="UP000261660">
    <property type="component" value="Unplaced"/>
</dbReference>
<reference evidence="5" key="2">
    <citation type="submission" date="2025-09" db="UniProtKB">
        <authorList>
            <consortium name="Ensembl"/>
        </authorList>
    </citation>
    <scope>IDENTIFICATION</scope>
</reference>
<dbReference type="InterPro" id="IPR036860">
    <property type="entry name" value="SH2_dom_sf"/>
</dbReference>
<dbReference type="InterPro" id="IPR000980">
    <property type="entry name" value="SH2"/>
</dbReference>
<feature type="region of interest" description="Disordered" evidence="3">
    <location>
        <begin position="326"/>
        <end position="352"/>
    </location>
</feature>
<dbReference type="STRING" id="56723.ENSLBEP00000035823"/>
<evidence type="ECO:0000313" key="6">
    <source>
        <dbReference type="Proteomes" id="UP000261660"/>
    </source>
</evidence>
<dbReference type="GeneTree" id="ENSGT00940000160977"/>
<dbReference type="Pfam" id="PF00017">
    <property type="entry name" value="SH2"/>
    <property type="match status" value="1"/>
</dbReference>
<dbReference type="InParanoid" id="A0A3Q3GYK8"/>
<evidence type="ECO:0000256" key="2">
    <source>
        <dbReference type="PROSITE-ProRule" id="PRU00191"/>
    </source>
</evidence>
<dbReference type="PROSITE" id="PS50001">
    <property type="entry name" value="SH2"/>
    <property type="match status" value="1"/>
</dbReference>
<reference evidence="5" key="1">
    <citation type="submission" date="2025-08" db="UniProtKB">
        <authorList>
            <consortium name="Ensembl"/>
        </authorList>
    </citation>
    <scope>IDENTIFICATION</scope>
</reference>
<proteinExistence type="predicted"/>
<organism evidence="5 6">
    <name type="scientific">Labrus bergylta</name>
    <name type="common">ballan wrasse</name>
    <dbReference type="NCBI Taxonomy" id="56723"/>
    <lineage>
        <taxon>Eukaryota</taxon>
        <taxon>Metazoa</taxon>
        <taxon>Chordata</taxon>
        <taxon>Craniata</taxon>
        <taxon>Vertebrata</taxon>
        <taxon>Euteleostomi</taxon>
        <taxon>Actinopterygii</taxon>
        <taxon>Neopterygii</taxon>
        <taxon>Teleostei</taxon>
        <taxon>Neoteleostei</taxon>
        <taxon>Acanthomorphata</taxon>
        <taxon>Eupercaria</taxon>
        <taxon>Labriformes</taxon>
        <taxon>Labridae</taxon>
        <taxon>Labrus</taxon>
    </lineage>
</organism>
<name>A0A3Q3GYK8_9LABR</name>
<feature type="compositionally biased region" description="Basic and acidic residues" evidence="3">
    <location>
        <begin position="342"/>
        <end position="352"/>
    </location>
</feature>
<dbReference type="PANTHER" id="PTHR14388:SF6">
    <property type="entry name" value="SH2 DOMAIN-CONTAINING PROTEIN 7"/>
    <property type="match status" value="1"/>
</dbReference>
<keyword evidence="6" id="KW-1185">Reference proteome</keyword>
<dbReference type="AlphaFoldDB" id="A0A3Q3GYK8"/>
<dbReference type="GO" id="GO:0005737">
    <property type="term" value="C:cytoplasm"/>
    <property type="evidence" value="ECO:0007669"/>
    <property type="project" value="TreeGrafter"/>
</dbReference>
<protein>
    <recommendedName>
        <fullName evidence="4">SH2 domain-containing protein</fullName>
    </recommendedName>
</protein>
<dbReference type="Ensembl" id="ENSLBET00000037336.1">
    <property type="protein sequence ID" value="ENSLBEP00000035823.1"/>
    <property type="gene ID" value="ENSLBEG00000026871.1"/>
</dbReference>
<evidence type="ECO:0000256" key="1">
    <source>
        <dbReference type="ARBA" id="ARBA00022999"/>
    </source>
</evidence>
<feature type="region of interest" description="Disordered" evidence="3">
    <location>
        <begin position="237"/>
        <end position="304"/>
    </location>
</feature>
<evidence type="ECO:0000313" key="5">
    <source>
        <dbReference type="Ensembl" id="ENSLBEP00000035823.1"/>
    </source>
</evidence>
<evidence type="ECO:0000256" key="3">
    <source>
        <dbReference type="SAM" id="MobiDB-lite"/>
    </source>
</evidence>
<accession>A0A3Q3GYK8</accession>
<feature type="domain" description="SH2" evidence="4">
    <location>
        <begin position="89"/>
        <end position="167"/>
    </location>
</feature>
<dbReference type="SMART" id="SM00252">
    <property type="entry name" value="SH2"/>
    <property type="match status" value="1"/>
</dbReference>
<dbReference type="SUPFAM" id="SSF55550">
    <property type="entry name" value="SH2 domain"/>
    <property type="match status" value="1"/>
</dbReference>
<dbReference type="PANTHER" id="PTHR14388">
    <property type="entry name" value="T CELL-SPECIFIC ADAPTER PROTEIN TSAD"/>
    <property type="match status" value="1"/>
</dbReference>
<keyword evidence="1 2" id="KW-0727">SH2 domain</keyword>
<sequence length="352" mass="39635">MCRLKYQKFGWQFLKEYVLGPEAQPVETHGSKGYEKMKMNLIGDQTAVLETLNDLMGLIGMDVSVDLNVRERNDQGVMSVLFFNLICIRVIGSVTHVFRDTEDLLRDKSLGCFLIRLSEKAIGYILSYRGHDRCRHFVITQDQGGQFVVSGDCQTHGSLKELIEHYRVHPIQPFGEHLTSKGLRGNTNLDLLNTADSSYPGDLCPPGITYSELSHVESRSRSLPRLNMEEVEYSNQLISSSSSSPAPLKKTTCHTYSLHEPRERPSCSQSERPGDHEEMSRNNPLYHHSEGPGGSPSQPENMYELIPGEAAANVQGNMYESLEDMKTKKSKSTLGKNVRHTGRLDSVMERKK</sequence>
<evidence type="ECO:0000259" key="4">
    <source>
        <dbReference type="PROSITE" id="PS50001"/>
    </source>
</evidence>